<dbReference type="EMBL" id="JAIPUX010001880">
    <property type="protein sequence ID" value="KAH0623766.1"/>
    <property type="molecule type" value="Genomic_DNA"/>
</dbReference>
<protein>
    <recommendedName>
        <fullName evidence="1">Sortilin C-terminal domain-containing protein</fullName>
    </recommendedName>
</protein>
<evidence type="ECO:0000259" key="1">
    <source>
        <dbReference type="Pfam" id="PF15901"/>
    </source>
</evidence>
<dbReference type="Proteomes" id="UP000826234">
    <property type="component" value="Unassembled WGS sequence"/>
</dbReference>
<keyword evidence="3" id="KW-1185">Reference proteome</keyword>
<dbReference type="Gene3D" id="3.30.60.270">
    <property type="match status" value="1"/>
</dbReference>
<name>A0ABQ7T2K1_PHRPL</name>
<sequence length="86" mass="10284">MLRIFGHLSLRSEWQLIKVDYKSIFSRKCTKDDFQTWHLHNQTPFMKFDYGYERHSNNQCIPAFWFNPSSQLKECSLGQSYLNSTG</sequence>
<organism evidence="2 3">
    <name type="scientific">Phrynosoma platyrhinos</name>
    <name type="common">Desert horned lizard</name>
    <dbReference type="NCBI Taxonomy" id="52577"/>
    <lineage>
        <taxon>Eukaryota</taxon>
        <taxon>Metazoa</taxon>
        <taxon>Chordata</taxon>
        <taxon>Craniata</taxon>
        <taxon>Vertebrata</taxon>
        <taxon>Euteleostomi</taxon>
        <taxon>Lepidosauria</taxon>
        <taxon>Squamata</taxon>
        <taxon>Bifurcata</taxon>
        <taxon>Unidentata</taxon>
        <taxon>Episquamata</taxon>
        <taxon>Toxicofera</taxon>
        <taxon>Iguania</taxon>
        <taxon>Phrynosomatidae</taxon>
        <taxon>Phrynosomatinae</taxon>
        <taxon>Phrynosoma</taxon>
    </lineage>
</organism>
<evidence type="ECO:0000313" key="2">
    <source>
        <dbReference type="EMBL" id="KAH0623766.1"/>
    </source>
</evidence>
<evidence type="ECO:0000313" key="3">
    <source>
        <dbReference type="Proteomes" id="UP000826234"/>
    </source>
</evidence>
<accession>A0ABQ7T2K1</accession>
<dbReference type="InterPro" id="IPR031777">
    <property type="entry name" value="Sortilin_C"/>
</dbReference>
<comment type="caution">
    <text evidence="2">The sequence shown here is derived from an EMBL/GenBank/DDBJ whole genome shotgun (WGS) entry which is preliminary data.</text>
</comment>
<feature type="domain" description="Sortilin C-terminal" evidence="1">
    <location>
        <begin position="4"/>
        <end position="42"/>
    </location>
</feature>
<dbReference type="Pfam" id="PF15901">
    <property type="entry name" value="Sortilin_C"/>
    <property type="match status" value="1"/>
</dbReference>
<proteinExistence type="predicted"/>
<dbReference type="PANTHER" id="PTHR12106:SF10">
    <property type="entry name" value="VPS10 DOMAIN-CONTAINING RECEPTOR SORCS3"/>
    <property type="match status" value="1"/>
</dbReference>
<gene>
    <name evidence="2" type="ORF">JD844_006879</name>
</gene>
<dbReference type="PANTHER" id="PTHR12106">
    <property type="entry name" value="SORTILIN RELATED"/>
    <property type="match status" value="1"/>
</dbReference>
<reference evidence="2 3" key="1">
    <citation type="journal article" date="2022" name="Gigascience">
        <title>A chromosome-level genome assembly and annotation of the desert horned lizard, Phrynosoma platyrhinos, provides insight into chromosomal rearrangements among reptiles.</title>
        <authorList>
            <person name="Koochekian N."/>
            <person name="Ascanio A."/>
            <person name="Farleigh K."/>
            <person name="Card D.C."/>
            <person name="Schield D.R."/>
            <person name="Castoe T.A."/>
            <person name="Jezkova T."/>
        </authorList>
    </citation>
    <scope>NUCLEOTIDE SEQUENCE [LARGE SCALE GENOMIC DNA]</scope>
    <source>
        <strain evidence="2">NK-2021</strain>
    </source>
</reference>
<dbReference type="InterPro" id="IPR050310">
    <property type="entry name" value="VPS10-sortilin"/>
</dbReference>